<comment type="caution">
    <text evidence="2">The sequence shown here is derived from an EMBL/GenBank/DDBJ whole genome shotgun (WGS) entry which is preliminary data.</text>
</comment>
<feature type="transmembrane region" description="Helical" evidence="1">
    <location>
        <begin position="45"/>
        <end position="67"/>
    </location>
</feature>
<protein>
    <submittedName>
        <fullName evidence="2">Uncharacterized protein</fullName>
    </submittedName>
</protein>
<accession>A0A4R0Z3J5</accession>
<feature type="transmembrane region" description="Helical" evidence="1">
    <location>
        <begin position="12"/>
        <end position="33"/>
    </location>
</feature>
<dbReference type="EMBL" id="SJTG01000001">
    <property type="protein sequence ID" value="TCI12930.1"/>
    <property type="molecule type" value="Genomic_DNA"/>
</dbReference>
<keyword evidence="1" id="KW-0472">Membrane</keyword>
<keyword evidence="1" id="KW-0812">Transmembrane</keyword>
<evidence type="ECO:0000256" key="1">
    <source>
        <dbReference type="SAM" id="Phobius"/>
    </source>
</evidence>
<proteinExistence type="predicted"/>
<dbReference type="AlphaFoldDB" id="A0A4R0Z3J5"/>
<evidence type="ECO:0000313" key="3">
    <source>
        <dbReference type="Proteomes" id="UP000291822"/>
    </source>
</evidence>
<reference evidence="2 3" key="1">
    <citation type="submission" date="2019-02" db="EMBL/GenBank/DDBJ databases">
        <title>Dyella amyloliquefaciens sp. nov., isolated from forest soil.</title>
        <authorList>
            <person name="Gao Z.-H."/>
            <person name="Qiu L.-H."/>
        </authorList>
    </citation>
    <scope>NUCLEOTIDE SEQUENCE [LARGE SCALE GENOMIC DNA]</scope>
    <source>
        <strain evidence="2 3">KACC 12747</strain>
    </source>
</reference>
<gene>
    <name evidence="2" type="ORF">EZM97_06335</name>
</gene>
<name>A0A4R0Z3J5_9GAMM</name>
<sequence>MVASVFSGAPDAFGFVVTIVITYPVAVIVGLPTHALLKWIHRVKWWHYTIAGCLGGMLAWIGFARSILRDNLIFAGILGVMGGLTAMTFWVLARPDLDRR</sequence>
<keyword evidence="1" id="KW-1133">Transmembrane helix</keyword>
<organism evidence="2 3">
    <name type="scientific">Dyella soli</name>
    <dbReference type="NCBI Taxonomy" id="522319"/>
    <lineage>
        <taxon>Bacteria</taxon>
        <taxon>Pseudomonadati</taxon>
        <taxon>Pseudomonadota</taxon>
        <taxon>Gammaproteobacteria</taxon>
        <taxon>Lysobacterales</taxon>
        <taxon>Rhodanobacteraceae</taxon>
        <taxon>Dyella</taxon>
    </lineage>
</organism>
<keyword evidence="3" id="KW-1185">Reference proteome</keyword>
<dbReference type="Proteomes" id="UP000291822">
    <property type="component" value="Unassembled WGS sequence"/>
</dbReference>
<dbReference type="RefSeq" id="WP_131150289.1">
    <property type="nucleotide sequence ID" value="NZ_SJTG01000001.1"/>
</dbReference>
<evidence type="ECO:0000313" key="2">
    <source>
        <dbReference type="EMBL" id="TCI12930.1"/>
    </source>
</evidence>
<feature type="transmembrane region" description="Helical" evidence="1">
    <location>
        <begin position="73"/>
        <end position="93"/>
    </location>
</feature>